<sequence length="48" mass="5452">MPSQAPWLTWKGLLHPCQMLASAWVPAQQTLFYHATAHVAIIPRCWHG</sequence>
<name>A0A0A9F1H4_ARUDO</name>
<dbReference type="EMBL" id="GBRH01190996">
    <property type="protein sequence ID" value="JAE06900.1"/>
    <property type="molecule type" value="Transcribed_RNA"/>
</dbReference>
<reference evidence="1" key="1">
    <citation type="submission" date="2014-09" db="EMBL/GenBank/DDBJ databases">
        <authorList>
            <person name="Magalhaes I.L.F."/>
            <person name="Oliveira U."/>
            <person name="Santos F.R."/>
            <person name="Vidigal T.H.D.A."/>
            <person name="Brescovit A.D."/>
            <person name="Santos A.J."/>
        </authorList>
    </citation>
    <scope>NUCLEOTIDE SEQUENCE</scope>
    <source>
        <tissue evidence="1">Shoot tissue taken approximately 20 cm above the soil surface</tissue>
    </source>
</reference>
<organism evidence="1">
    <name type="scientific">Arundo donax</name>
    <name type="common">Giant reed</name>
    <name type="synonym">Donax arundinaceus</name>
    <dbReference type="NCBI Taxonomy" id="35708"/>
    <lineage>
        <taxon>Eukaryota</taxon>
        <taxon>Viridiplantae</taxon>
        <taxon>Streptophyta</taxon>
        <taxon>Embryophyta</taxon>
        <taxon>Tracheophyta</taxon>
        <taxon>Spermatophyta</taxon>
        <taxon>Magnoliopsida</taxon>
        <taxon>Liliopsida</taxon>
        <taxon>Poales</taxon>
        <taxon>Poaceae</taxon>
        <taxon>PACMAD clade</taxon>
        <taxon>Arundinoideae</taxon>
        <taxon>Arundineae</taxon>
        <taxon>Arundo</taxon>
    </lineage>
</organism>
<proteinExistence type="predicted"/>
<evidence type="ECO:0000313" key="1">
    <source>
        <dbReference type="EMBL" id="JAE06900.1"/>
    </source>
</evidence>
<dbReference type="AlphaFoldDB" id="A0A0A9F1H4"/>
<reference evidence="1" key="2">
    <citation type="journal article" date="2015" name="Data Brief">
        <title>Shoot transcriptome of the giant reed, Arundo donax.</title>
        <authorList>
            <person name="Barrero R.A."/>
            <person name="Guerrero F.D."/>
            <person name="Moolhuijzen P."/>
            <person name="Goolsby J.A."/>
            <person name="Tidwell J."/>
            <person name="Bellgard S.E."/>
            <person name="Bellgard M.I."/>
        </authorList>
    </citation>
    <scope>NUCLEOTIDE SEQUENCE</scope>
    <source>
        <tissue evidence="1">Shoot tissue taken approximately 20 cm above the soil surface</tissue>
    </source>
</reference>
<accession>A0A0A9F1H4</accession>
<protein>
    <submittedName>
        <fullName evidence="1">Uncharacterized protein</fullName>
    </submittedName>
</protein>